<evidence type="ECO:0000313" key="2">
    <source>
        <dbReference type="EMBL" id="KAF6452824.1"/>
    </source>
</evidence>
<gene>
    <name evidence="2" type="ORF">HJG59_008171</name>
</gene>
<organism evidence="2 3">
    <name type="scientific">Molossus molossus</name>
    <name type="common">Pallas' mastiff bat</name>
    <name type="synonym">Vespertilio molossus</name>
    <dbReference type="NCBI Taxonomy" id="27622"/>
    <lineage>
        <taxon>Eukaryota</taxon>
        <taxon>Metazoa</taxon>
        <taxon>Chordata</taxon>
        <taxon>Craniata</taxon>
        <taxon>Vertebrata</taxon>
        <taxon>Euteleostomi</taxon>
        <taxon>Mammalia</taxon>
        <taxon>Eutheria</taxon>
        <taxon>Laurasiatheria</taxon>
        <taxon>Chiroptera</taxon>
        <taxon>Yangochiroptera</taxon>
        <taxon>Molossidae</taxon>
        <taxon>Molossus</taxon>
    </lineage>
</organism>
<sequence length="125" mass="13939">MMLEAAPNSKVFQELSLVQGMPLGELPSSVGLLVAASFSVGSCWFSVIMVMGHSPSNCINRQTSQVLWRLRAHSEHHPRGPFQLGLCRDLYWQRRETLSQTTPSQPLLGGSVGWSVTPYTKRLWV</sequence>
<accession>A0A7J8FYE3</accession>
<proteinExistence type="predicted"/>
<evidence type="ECO:0000313" key="3">
    <source>
        <dbReference type="Proteomes" id="UP000550707"/>
    </source>
</evidence>
<evidence type="ECO:0000256" key="1">
    <source>
        <dbReference type="SAM" id="Phobius"/>
    </source>
</evidence>
<dbReference type="AlphaFoldDB" id="A0A7J8FYE3"/>
<keyword evidence="3" id="KW-1185">Reference proteome</keyword>
<reference evidence="2 3" key="1">
    <citation type="journal article" date="2020" name="Nature">
        <title>Six reference-quality genomes reveal evolution of bat adaptations.</title>
        <authorList>
            <person name="Jebb D."/>
            <person name="Huang Z."/>
            <person name="Pippel M."/>
            <person name="Hughes G.M."/>
            <person name="Lavrichenko K."/>
            <person name="Devanna P."/>
            <person name="Winkler S."/>
            <person name="Jermiin L.S."/>
            <person name="Skirmuntt E.C."/>
            <person name="Katzourakis A."/>
            <person name="Burkitt-Gray L."/>
            <person name="Ray D.A."/>
            <person name="Sullivan K.A.M."/>
            <person name="Roscito J.G."/>
            <person name="Kirilenko B.M."/>
            <person name="Davalos L.M."/>
            <person name="Corthals A.P."/>
            <person name="Power M.L."/>
            <person name="Jones G."/>
            <person name="Ransome R.D."/>
            <person name="Dechmann D.K.N."/>
            <person name="Locatelli A.G."/>
            <person name="Puechmaille S.J."/>
            <person name="Fedrigo O."/>
            <person name="Jarvis E.D."/>
            <person name="Hiller M."/>
            <person name="Vernes S.C."/>
            <person name="Myers E.W."/>
            <person name="Teeling E.C."/>
        </authorList>
    </citation>
    <scope>NUCLEOTIDE SEQUENCE [LARGE SCALE GENOMIC DNA]</scope>
    <source>
        <strain evidence="2">MMolMol1</strain>
        <tissue evidence="2">Muscle</tissue>
    </source>
</reference>
<keyword evidence="1" id="KW-0812">Transmembrane</keyword>
<name>A0A7J8FYE3_MOLMO</name>
<comment type="caution">
    <text evidence="2">The sequence shown here is derived from an EMBL/GenBank/DDBJ whole genome shotgun (WGS) entry which is preliminary data.</text>
</comment>
<protein>
    <submittedName>
        <fullName evidence="2">Uncharacterized protein</fullName>
    </submittedName>
</protein>
<dbReference type="Proteomes" id="UP000550707">
    <property type="component" value="Unassembled WGS sequence"/>
</dbReference>
<keyword evidence="1" id="KW-1133">Transmembrane helix</keyword>
<dbReference type="EMBL" id="JACASF010000010">
    <property type="protein sequence ID" value="KAF6452824.1"/>
    <property type="molecule type" value="Genomic_DNA"/>
</dbReference>
<dbReference type="InParanoid" id="A0A7J8FYE3"/>
<keyword evidence="1" id="KW-0472">Membrane</keyword>
<feature type="transmembrane region" description="Helical" evidence="1">
    <location>
        <begin position="30"/>
        <end position="51"/>
    </location>
</feature>